<keyword evidence="2" id="KW-1185">Reference proteome</keyword>
<dbReference type="STRING" id="1073574.GOARA_064_01800"/>
<proteinExistence type="predicted"/>
<gene>
    <name evidence="1" type="ORF">GOARA_064_01800</name>
</gene>
<dbReference type="InterPro" id="IPR036661">
    <property type="entry name" value="Luciferase-like_sf"/>
</dbReference>
<dbReference type="SUPFAM" id="SSF51679">
    <property type="entry name" value="Bacterial luciferase-like"/>
    <property type="match status" value="1"/>
</dbReference>
<dbReference type="Gene3D" id="3.20.20.30">
    <property type="entry name" value="Luciferase-like domain"/>
    <property type="match status" value="1"/>
</dbReference>
<dbReference type="OrthoDB" id="4376805at2"/>
<evidence type="ECO:0000313" key="2">
    <source>
        <dbReference type="Proteomes" id="UP000035088"/>
    </source>
</evidence>
<comment type="caution">
    <text evidence="1">The sequence shown here is derived from an EMBL/GenBank/DDBJ whole genome shotgun (WGS) entry which is preliminary data.</text>
</comment>
<dbReference type="Proteomes" id="UP000035088">
    <property type="component" value="Unassembled WGS sequence"/>
</dbReference>
<protein>
    <submittedName>
        <fullName evidence="1">Uncharacterized protein</fullName>
    </submittedName>
</protein>
<sequence length="150" mass="16154">MSGAPLRLAVEIDDRSDRRWVELTPSAPDDVERFAAPTLRDAAQRTARSPLPAFVDLDVYLAETVSTAFAGYARLHPEWTPGSPTESLVHAGTASTLAGLLWDIWAARVADGVTLRSADPHLVRRVVSEVLPLLTVRGLAVETRSTASVA</sequence>
<dbReference type="RefSeq" id="WP_007323253.1">
    <property type="nucleotide sequence ID" value="NZ_BAEE01000064.1"/>
</dbReference>
<dbReference type="EMBL" id="BAEE01000064">
    <property type="protein sequence ID" value="GAB11178.1"/>
    <property type="molecule type" value="Genomic_DNA"/>
</dbReference>
<reference evidence="1 2" key="1">
    <citation type="submission" date="2011-11" db="EMBL/GenBank/DDBJ databases">
        <title>Whole genome shotgun sequence of Gordonia araii NBRC 100433.</title>
        <authorList>
            <person name="Yoshida Y."/>
            <person name="Hosoyama A."/>
            <person name="Tsuchikane K."/>
            <person name="Katsumata H."/>
            <person name="Yamazaki S."/>
            <person name="Fujita N."/>
        </authorList>
    </citation>
    <scope>NUCLEOTIDE SEQUENCE [LARGE SCALE GENOMIC DNA]</scope>
    <source>
        <strain evidence="1 2">NBRC 100433</strain>
    </source>
</reference>
<evidence type="ECO:0000313" key="1">
    <source>
        <dbReference type="EMBL" id="GAB11178.1"/>
    </source>
</evidence>
<organism evidence="1 2">
    <name type="scientific">Gordonia araii NBRC 100433</name>
    <dbReference type="NCBI Taxonomy" id="1073574"/>
    <lineage>
        <taxon>Bacteria</taxon>
        <taxon>Bacillati</taxon>
        <taxon>Actinomycetota</taxon>
        <taxon>Actinomycetes</taxon>
        <taxon>Mycobacteriales</taxon>
        <taxon>Gordoniaceae</taxon>
        <taxon>Gordonia</taxon>
    </lineage>
</organism>
<dbReference type="GO" id="GO:0016705">
    <property type="term" value="F:oxidoreductase activity, acting on paired donors, with incorporation or reduction of molecular oxygen"/>
    <property type="evidence" value="ECO:0007669"/>
    <property type="project" value="InterPro"/>
</dbReference>
<dbReference type="AlphaFoldDB" id="G7H5Q3"/>
<accession>G7H5Q3</accession>
<name>G7H5Q3_9ACTN</name>